<keyword evidence="7 11" id="KW-0256">Endoplasmic reticulum</keyword>
<keyword evidence="5 11" id="KW-0337">GPI-anchor biosynthesis</keyword>
<dbReference type="VEuPathDB" id="FungiDB:SCHCODRAFT_01184540"/>
<dbReference type="GO" id="GO:0000030">
    <property type="term" value="F:mannosyltransferase activity"/>
    <property type="evidence" value="ECO:0007669"/>
    <property type="project" value="TreeGrafter"/>
</dbReference>
<dbReference type="STRING" id="578458.D8PNF3"/>
<keyword evidence="13" id="KW-1185">Reference proteome</keyword>
<dbReference type="OMA" id="HLYTYTL"/>
<dbReference type="AlphaFoldDB" id="D8PNF3"/>
<evidence type="ECO:0000256" key="9">
    <source>
        <dbReference type="ARBA" id="ARBA00023136"/>
    </source>
</evidence>
<dbReference type="OrthoDB" id="5546453at2759"/>
<keyword evidence="10" id="KW-0325">Glycoprotein</keyword>
<dbReference type="Pfam" id="PF08320">
    <property type="entry name" value="PIG-X"/>
    <property type="match status" value="1"/>
</dbReference>
<dbReference type="PANTHER" id="PTHR28533:SF1">
    <property type="entry name" value="PROTEIN PBN1"/>
    <property type="match status" value="1"/>
</dbReference>
<evidence type="ECO:0000256" key="5">
    <source>
        <dbReference type="ARBA" id="ARBA00022502"/>
    </source>
</evidence>
<dbReference type="KEGG" id="scm:SCHCO_01184540"/>
<comment type="similarity">
    <text evidence="3 11">Belongs to the PIGX family.</text>
</comment>
<keyword evidence="6" id="KW-0812">Transmembrane</keyword>
<dbReference type="eggNOG" id="ENOG502R05E">
    <property type="taxonomic scope" value="Eukaryota"/>
</dbReference>
<protein>
    <recommendedName>
        <fullName evidence="4 11">Protein PBN1</fullName>
    </recommendedName>
</protein>
<evidence type="ECO:0000256" key="3">
    <source>
        <dbReference type="ARBA" id="ARBA00010345"/>
    </source>
</evidence>
<dbReference type="GO" id="GO:1990529">
    <property type="term" value="C:glycosylphosphatidylinositol-mannosyltransferase I complex"/>
    <property type="evidence" value="ECO:0007669"/>
    <property type="project" value="TreeGrafter"/>
</dbReference>
<dbReference type="UniPathway" id="UPA00196"/>
<dbReference type="Proteomes" id="UP000007431">
    <property type="component" value="Unassembled WGS sequence"/>
</dbReference>
<dbReference type="EMBL" id="GL377302">
    <property type="protein sequence ID" value="EFJ02889.1"/>
    <property type="molecule type" value="Genomic_DNA"/>
</dbReference>
<dbReference type="InterPro" id="IPR042322">
    <property type="entry name" value="Pbn1"/>
</dbReference>
<dbReference type="GO" id="GO:0005789">
    <property type="term" value="C:endoplasmic reticulum membrane"/>
    <property type="evidence" value="ECO:0007669"/>
    <property type="project" value="UniProtKB-SubCell"/>
</dbReference>
<gene>
    <name evidence="12" type="ORF">SCHCODRAFT_47509</name>
</gene>
<evidence type="ECO:0000313" key="12">
    <source>
        <dbReference type="EMBL" id="EFJ02889.1"/>
    </source>
</evidence>
<keyword evidence="9" id="KW-0472">Membrane</keyword>
<comment type="function">
    <text evidence="11">Required for proper folding and/or the stability of a subset of proteins in the endoplasmic reticulum. Component of glycosylphosphatidylinositol-mannosyltransferase 1 which transfers the first of the 4 mannoses in the GPI-anchor precursors during GPI-anchor biosynthesis. Probably acts by stabilizing the mannosyltransferase GPI14.</text>
</comment>
<keyword evidence="8" id="KW-1133">Transmembrane helix</keyword>
<evidence type="ECO:0000256" key="8">
    <source>
        <dbReference type="ARBA" id="ARBA00022989"/>
    </source>
</evidence>
<dbReference type="InParanoid" id="D8PNF3"/>
<dbReference type="InterPro" id="IPR013233">
    <property type="entry name" value="PIG-X/PBN1"/>
</dbReference>
<reference evidence="12 13" key="1">
    <citation type="journal article" date="2010" name="Nat. Biotechnol.">
        <title>Genome sequence of the model mushroom Schizophyllum commune.</title>
        <authorList>
            <person name="Ohm R.A."/>
            <person name="de Jong J.F."/>
            <person name="Lugones L.G."/>
            <person name="Aerts A."/>
            <person name="Kothe E."/>
            <person name="Stajich J.E."/>
            <person name="de Vries R.P."/>
            <person name="Record E."/>
            <person name="Levasseur A."/>
            <person name="Baker S.E."/>
            <person name="Bartholomew K.A."/>
            <person name="Coutinho P.M."/>
            <person name="Erdmann S."/>
            <person name="Fowler T.J."/>
            <person name="Gathman A.C."/>
            <person name="Lombard V."/>
            <person name="Henrissat B."/>
            <person name="Knabe N."/>
            <person name="Kuees U."/>
            <person name="Lilly W.W."/>
            <person name="Lindquist E."/>
            <person name="Lucas S."/>
            <person name="Magnuson J.K."/>
            <person name="Piumi F."/>
            <person name="Raudaskoski M."/>
            <person name="Salamov A."/>
            <person name="Schmutz J."/>
            <person name="Schwarze F.W.M.R."/>
            <person name="vanKuyk P.A."/>
            <person name="Horton J.S."/>
            <person name="Grigoriev I.V."/>
            <person name="Woesten H.A.B."/>
        </authorList>
    </citation>
    <scope>NUCLEOTIDE SEQUENCE [LARGE SCALE GENOMIC DNA]</scope>
    <source>
        <strain evidence="13">H4-8 / FGSC 9210</strain>
    </source>
</reference>
<evidence type="ECO:0000256" key="10">
    <source>
        <dbReference type="ARBA" id="ARBA00023180"/>
    </source>
</evidence>
<sequence length="147" mass="16132">MCSPVGTYQSWLSPNHGYHPTYKTLANLEDASLYADCTLNLHFVLPPTIFADRYELQNYAPRLQFAYRGPSNLELPVFALDSEEGPELLVSVALNGEGKEGPIEVNVPLHLRYGLVAGPDAHTTHEDVLLPYPSAFLACPKAQGPLP</sequence>
<dbReference type="GO" id="GO:0006506">
    <property type="term" value="P:GPI anchor biosynthetic process"/>
    <property type="evidence" value="ECO:0007669"/>
    <property type="project" value="UniProtKB-UniPathway"/>
</dbReference>
<evidence type="ECO:0000256" key="1">
    <source>
        <dbReference type="ARBA" id="ARBA00004643"/>
    </source>
</evidence>
<dbReference type="PANTHER" id="PTHR28533">
    <property type="entry name" value="PROTEIN PBN1"/>
    <property type="match status" value="1"/>
</dbReference>
<evidence type="ECO:0000256" key="7">
    <source>
        <dbReference type="ARBA" id="ARBA00022824"/>
    </source>
</evidence>
<proteinExistence type="inferred from homology"/>
<comment type="subcellular location">
    <subcellularLocation>
        <location evidence="11">Endoplasmic reticulum membrane</location>
        <topology evidence="11">Single-pass membrane protein</topology>
    </subcellularLocation>
    <subcellularLocation>
        <location evidence="1">Endoplasmic reticulum membrane</location>
        <topology evidence="1">Single-pass type III membrane protein</topology>
    </subcellularLocation>
</comment>
<dbReference type="GeneID" id="9595104"/>
<evidence type="ECO:0000256" key="2">
    <source>
        <dbReference type="ARBA" id="ARBA00004687"/>
    </source>
</evidence>
<evidence type="ECO:0000256" key="11">
    <source>
        <dbReference type="RuleBase" id="RU366056"/>
    </source>
</evidence>
<comment type="pathway">
    <text evidence="2 11">Glycolipid biosynthesis; glycosylphosphatidylinositol-anchor biosynthesis.</text>
</comment>
<evidence type="ECO:0000313" key="13">
    <source>
        <dbReference type="Proteomes" id="UP000007431"/>
    </source>
</evidence>
<accession>D8PNF3</accession>
<organism evidence="13">
    <name type="scientific">Schizophyllum commune (strain H4-8 / FGSC 9210)</name>
    <name type="common">Split gill fungus</name>
    <dbReference type="NCBI Taxonomy" id="578458"/>
    <lineage>
        <taxon>Eukaryota</taxon>
        <taxon>Fungi</taxon>
        <taxon>Dikarya</taxon>
        <taxon>Basidiomycota</taxon>
        <taxon>Agaricomycotina</taxon>
        <taxon>Agaricomycetes</taxon>
        <taxon>Agaricomycetidae</taxon>
        <taxon>Agaricales</taxon>
        <taxon>Schizophyllaceae</taxon>
        <taxon>Schizophyllum</taxon>
    </lineage>
</organism>
<evidence type="ECO:0000256" key="4">
    <source>
        <dbReference type="ARBA" id="ARBA00020410"/>
    </source>
</evidence>
<evidence type="ECO:0000256" key="6">
    <source>
        <dbReference type="ARBA" id="ARBA00022692"/>
    </source>
</evidence>
<dbReference type="HOGENOM" id="CLU_160406_0_0_1"/>
<dbReference type="RefSeq" id="XP_003037791.1">
    <property type="nucleotide sequence ID" value="XM_003037745.1"/>
</dbReference>
<name>D8PNF3_SCHCM</name>